<proteinExistence type="predicted"/>
<accession>A0A8K0DF80</accession>
<gene>
    <name evidence="1" type="ORF">ILUMI_04183</name>
</gene>
<dbReference type="Proteomes" id="UP000801492">
    <property type="component" value="Unassembled WGS sequence"/>
</dbReference>
<comment type="caution">
    <text evidence="1">The sequence shown here is derived from an EMBL/GenBank/DDBJ whole genome shotgun (WGS) entry which is preliminary data.</text>
</comment>
<organism evidence="1 2">
    <name type="scientific">Ignelater luminosus</name>
    <name type="common">Cucubano</name>
    <name type="synonym">Pyrophorus luminosus</name>
    <dbReference type="NCBI Taxonomy" id="2038154"/>
    <lineage>
        <taxon>Eukaryota</taxon>
        <taxon>Metazoa</taxon>
        <taxon>Ecdysozoa</taxon>
        <taxon>Arthropoda</taxon>
        <taxon>Hexapoda</taxon>
        <taxon>Insecta</taxon>
        <taxon>Pterygota</taxon>
        <taxon>Neoptera</taxon>
        <taxon>Endopterygota</taxon>
        <taxon>Coleoptera</taxon>
        <taxon>Polyphaga</taxon>
        <taxon>Elateriformia</taxon>
        <taxon>Elateroidea</taxon>
        <taxon>Elateridae</taxon>
        <taxon>Agrypninae</taxon>
        <taxon>Pyrophorini</taxon>
        <taxon>Ignelater</taxon>
    </lineage>
</organism>
<dbReference type="EMBL" id="VTPC01001423">
    <property type="protein sequence ID" value="KAF2902002.1"/>
    <property type="molecule type" value="Genomic_DNA"/>
</dbReference>
<keyword evidence="2" id="KW-1185">Reference proteome</keyword>
<name>A0A8K0DF80_IGNLU</name>
<dbReference type="AlphaFoldDB" id="A0A8K0DF80"/>
<evidence type="ECO:0000313" key="2">
    <source>
        <dbReference type="Proteomes" id="UP000801492"/>
    </source>
</evidence>
<evidence type="ECO:0000313" key="1">
    <source>
        <dbReference type="EMBL" id="KAF2902002.1"/>
    </source>
</evidence>
<reference evidence="1" key="1">
    <citation type="submission" date="2019-08" db="EMBL/GenBank/DDBJ databases">
        <title>The genome of the North American firefly Photinus pyralis.</title>
        <authorList>
            <consortium name="Photinus pyralis genome working group"/>
            <person name="Fallon T.R."/>
            <person name="Sander Lower S.E."/>
            <person name="Weng J.-K."/>
        </authorList>
    </citation>
    <scope>NUCLEOTIDE SEQUENCE</scope>
    <source>
        <strain evidence="1">TRF0915ILg1</strain>
        <tissue evidence="1">Whole body</tissue>
    </source>
</reference>
<protein>
    <submittedName>
        <fullName evidence="1">Uncharacterized protein</fullName>
    </submittedName>
</protein>
<sequence>MQNKVRFTENTLKAKGVFVRKAISFVFEQSRNSKKLSSSESLNLDNIGNKHFRFNFNVIKSVNHRRDDIINYRNCQKRKFLKKKLKIKALFFRRARLIHSNLKNNFKFQFEIETSADGSGEA</sequence>